<evidence type="ECO:0000313" key="2">
    <source>
        <dbReference type="Proteomes" id="UP001550603"/>
    </source>
</evidence>
<reference evidence="1 2" key="1">
    <citation type="submission" date="2024-06" db="EMBL/GenBank/DDBJ databases">
        <title>The Natural Products Discovery Center: Release of the First 8490 Sequenced Strains for Exploring Actinobacteria Biosynthetic Diversity.</title>
        <authorList>
            <person name="Kalkreuter E."/>
            <person name="Kautsar S.A."/>
            <person name="Yang D."/>
            <person name="Bader C.D."/>
            <person name="Teijaro C.N."/>
            <person name="Fluegel L."/>
            <person name="Davis C.M."/>
            <person name="Simpson J.R."/>
            <person name="Lauterbach L."/>
            <person name="Steele A.D."/>
            <person name="Gui C."/>
            <person name="Meng S."/>
            <person name="Li G."/>
            <person name="Viehrig K."/>
            <person name="Ye F."/>
            <person name="Su P."/>
            <person name="Kiefer A.F."/>
            <person name="Nichols A."/>
            <person name="Cepeda A.J."/>
            <person name="Yan W."/>
            <person name="Fan B."/>
            <person name="Jiang Y."/>
            <person name="Adhikari A."/>
            <person name="Zheng C.-J."/>
            <person name="Schuster L."/>
            <person name="Cowan T.M."/>
            <person name="Smanski M.J."/>
            <person name="Chevrette M.G."/>
            <person name="De Carvalho L.P.S."/>
            <person name="Shen B."/>
        </authorList>
    </citation>
    <scope>NUCLEOTIDE SEQUENCE [LARGE SCALE GENOMIC DNA]</scope>
    <source>
        <strain evidence="1 2">NPDC019583</strain>
    </source>
</reference>
<dbReference type="Proteomes" id="UP001550603">
    <property type="component" value="Unassembled WGS sequence"/>
</dbReference>
<proteinExistence type="predicted"/>
<comment type="caution">
    <text evidence="1">The sequence shown here is derived from an EMBL/GenBank/DDBJ whole genome shotgun (WGS) entry which is preliminary data.</text>
</comment>
<organism evidence="1 2">
    <name type="scientific">Streptomyces olindensis</name>
    <dbReference type="NCBI Taxonomy" id="358823"/>
    <lineage>
        <taxon>Bacteria</taxon>
        <taxon>Bacillati</taxon>
        <taxon>Actinomycetota</taxon>
        <taxon>Actinomycetes</taxon>
        <taxon>Kitasatosporales</taxon>
        <taxon>Streptomycetaceae</taxon>
        <taxon>Streptomyces</taxon>
    </lineage>
</organism>
<gene>
    <name evidence="1" type="ORF">ABZ568_19135</name>
</gene>
<accession>A0ABV2XWS3</accession>
<protein>
    <submittedName>
        <fullName evidence="1">Uncharacterized protein</fullName>
    </submittedName>
</protein>
<dbReference type="RefSeq" id="WP_359789928.1">
    <property type="nucleotide sequence ID" value="NZ_JBEYBN010000025.1"/>
</dbReference>
<name>A0ABV2XWS3_9ACTN</name>
<evidence type="ECO:0000313" key="1">
    <source>
        <dbReference type="EMBL" id="MEU2268476.1"/>
    </source>
</evidence>
<keyword evidence="2" id="KW-1185">Reference proteome</keyword>
<sequence>MTTTVLDPSAMPVPDLFRRDFAATAPNTTYVGGITCLPWATARSPI</sequence>
<dbReference type="EMBL" id="JBEYBN010000025">
    <property type="protein sequence ID" value="MEU2268476.1"/>
    <property type="molecule type" value="Genomic_DNA"/>
</dbReference>